<reference evidence="1" key="2">
    <citation type="journal article" date="2015" name="Fish Shellfish Immunol.">
        <title>Early steps in the European eel (Anguilla anguilla)-Vibrio vulnificus interaction in the gills: Role of the RtxA13 toxin.</title>
        <authorList>
            <person name="Callol A."/>
            <person name="Pajuelo D."/>
            <person name="Ebbesson L."/>
            <person name="Teles M."/>
            <person name="MacKenzie S."/>
            <person name="Amaro C."/>
        </authorList>
    </citation>
    <scope>NUCLEOTIDE SEQUENCE</scope>
</reference>
<protein>
    <submittedName>
        <fullName evidence="1">Uncharacterized protein</fullName>
    </submittedName>
</protein>
<accession>A0A0E9QMA2</accession>
<dbReference type="AlphaFoldDB" id="A0A0E9QMA2"/>
<organism evidence="1">
    <name type="scientific">Anguilla anguilla</name>
    <name type="common">European freshwater eel</name>
    <name type="synonym">Muraena anguilla</name>
    <dbReference type="NCBI Taxonomy" id="7936"/>
    <lineage>
        <taxon>Eukaryota</taxon>
        <taxon>Metazoa</taxon>
        <taxon>Chordata</taxon>
        <taxon>Craniata</taxon>
        <taxon>Vertebrata</taxon>
        <taxon>Euteleostomi</taxon>
        <taxon>Actinopterygii</taxon>
        <taxon>Neopterygii</taxon>
        <taxon>Teleostei</taxon>
        <taxon>Anguilliformes</taxon>
        <taxon>Anguillidae</taxon>
        <taxon>Anguilla</taxon>
    </lineage>
</organism>
<proteinExistence type="predicted"/>
<reference evidence="1" key="1">
    <citation type="submission" date="2014-11" db="EMBL/GenBank/DDBJ databases">
        <authorList>
            <person name="Amaro Gonzalez C."/>
        </authorList>
    </citation>
    <scope>NUCLEOTIDE SEQUENCE</scope>
</reference>
<name>A0A0E9QMA2_ANGAN</name>
<evidence type="ECO:0000313" key="1">
    <source>
        <dbReference type="EMBL" id="JAH17969.1"/>
    </source>
</evidence>
<dbReference type="EMBL" id="GBXM01090608">
    <property type="protein sequence ID" value="JAH17969.1"/>
    <property type="molecule type" value="Transcribed_RNA"/>
</dbReference>
<sequence length="54" mass="6252">MYISLFIYKLFKHRISCYSKLQVLGGMWVKILLNQLNLMISPSNLDLCSCLIGQ</sequence>